<feature type="compositionally biased region" description="Pro residues" evidence="11">
    <location>
        <begin position="675"/>
        <end position="690"/>
    </location>
</feature>
<reference evidence="13" key="4">
    <citation type="submission" date="2025-09" db="UniProtKB">
        <authorList>
            <consortium name="Ensembl"/>
        </authorList>
    </citation>
    <scope>IDENTIFICATION</scope>
</reference>
<feature type="compositionally biased region" description="Polar residues" evidence="11">
    <location>
        <begin position="696"/>
        <end position="713"/>
    </location>
</feature>
<evidence type="ECO:0000313" key="14">
    <source>
        <dbReference type="Proteomes" id="UP000018467"/>
    </source>
</evidence>
<dbReference type="Gene3D" id="1.10.10.750">
    <property type="entry name" value="Ypt/Rab-GAP domain of gyp1p, domain 1"/>
    <property type="match status" value="1"/>
</dbReference>
<keyword evidence="14" id="KW-1185">Reference proteome</keyword>
<dbReference type="InterPro" id="IPR035969">
    <property type="entry name" value="Rab-GAP_TBC_sf"/>
</dbReference>
<feature type="region of interest" description="Disordered" evidence="11">
    <location>
        <begin position="525"/>
        <end position="592"/>
    </location>
</feature>
<dbReference type="FunFam" id="1.10.8.270:FF:000010">
    <property type="entry name" value="Putative USP6 N-terminal-like protein"/>
    <property type="match status" value="1"/>
</dbReference>
<dbReference type="AlphaFoldDB" id="A0A3B1ITL0"/>
<dbReference type="GeneTree" id="ENSGT00940000161238"/>
<dbReference type="GO" id="GO:0031267">
    <property type="term" value="F:small GTPase binding"/>
    <property type="evidence" value="ECO:0007669"/>
    <property type="project" value="TreeGrafter"/>
</dbReference>
<dbReference type="FunFam" id="1.10.10.750:FF:000001">
    <property type="entry name" value="TBC1 domain family member 10A"/>
    <property type="match status" value="1"/>
</dbReference>
<feature type="region of interest" description="Disordered" evidence="11">
    <location>
        <begin position="459"/>
        <end position="499"/>
    </location>
</feature>
<evidence type="ECO:0000256" key="2">
    <source>
        <dbReference type="ARBA" id="ARBA00004555"/>
    </source>
</evidence>
<name>A0A3B1ITL0_ASTMX</name>
<reference evidence="14" key="2">
    <citation type="journal article" date="2014" name="Nat. Commun.">
        <title>The cavefish genome reveals candidate genes for eye loss.</title>
        <authorList>
            <person name="McGaugh S.E."/>
            <person name="Gross J.B."/>
            <person name="Aken B."/>
            <person name="Blin M."/>
            <person name="Borowsky R."/>
            <person name="Chalopin D."/>
            <person name="Hinaux H."/>
            <person name="Jeffery W.R."/>
            <person name="Keene A."/>
            <person name="Ma L."/>
            <person name="Minx P."/>
            <person name="Murphy D."/>
            <person name="O'Quin K.E."/>
            <person name="Retaux S."/>
            <person name="Rohner N."/>
            <person name="Searle S.M."/>
            <person name="Stahl B.A."/>
            <person name="Tabin C."/>
            <person name="Volff J.N."/>
            <person name="Yoshizawa M."/>
            <person name="Warren W.C."/>
        </authorList>
    </citation>
    <scope>NUCLEOTIDE SEQUENCE [LARGE SCALE GENOMIC DNA]</scope>
    <source>
        <strain evidence="14">female</strain>
    </source>
</reference>
<dbReference type="Pfam" id="PF00566">
    <property type="entry name" value="RabGAP-TBC"/>
    <property type="match status" value="1"/>
</dbReference>
<dbReference type="SMART" id="SM00164">
    <property type="entry name" value="TBC"/>
    <property type="match status" value="1"/>
</dbReference>
<feature type="region of interest" description="Disordered" evidence="11">
    <location>
        <begin position="386"/>
        <end position="407"/>
    </location>
</feature>
<evidence type="ECO:0000256" key="6">
    <source>
        <dbReference type="ARBA" id="ARBA00023034"/>
    </source>
</evidence>
<evidence type="ECO:0000256" key="9">
    <source>
        <dbReference type="ARBA" id="ARBA00064037"/>
    </source>
</evidence>
<dbReference type="GO" id="GO:0005794">
    <property type="term" value="C:Golgi apparatus"/>
    <property type="evidence" value="ECO:0007669"/>
    <property type="project" value="UniProtKB-SubCell"/>
</dbReference>
<dbReference type="InParanoid" id="A0A3B1ITL0"/>
<evidence type="ECO:0000256" key="11">
    <source>
        <dbReference type="SAM" id="MobiDB-lite"/>
    </source>
</evidence>
<feature type="compositionally biased region" description="Pro residues" evidence="11">
    <location>
        <begin position="718"/>
        <end position="735"/>
    </location>
</feature>
<dbReference type="PANTHER" id="PTHR47219:SF25">
    <property type="entry name" value="RAB-GAP TBC DOMAIN-CONTAINING PROTEIN"/>
    <property type="match status" value="1"/>
</dbReference>
<dbReference type="PROSITE" id="PS50086">
    <property type="entry name" value="TBC_RABGAP"/>
    <property type="match status" value="1"/>
</dbReference>
<feature type="domain" description="Rab-GAP TBC" evidence="12">
    <location>
        <begin position="100"/>
        <end position="292"/>
    </location>
</feature>
<accession>A0A3B1ITL0</accession>
<dbReference type="Gene3D" id="1.10.472.80">
    <property type="entry name" value="Ypt/Rab-GAP domain of gyp1p, domain 3"/>
    <property type="match status" value="1"/>
</dbReference>
<dbReference type="Ensembl" id="ENSAMXT00000053950.1">
    <property type="protein sequence ID" value="ENSAMXP00000033382.1"/>
    <property type="gene ID" value="ENSAMXG00000016679.2"/>
</dbReference>
<dbReference type="InterPro" id="IPR050302">
    <property type="entry name" value="Rab_GAP_TBC_domain"/>
</dbReference>
<evidence type="ECO:0000256" key="1">
    <source>
        <dbReference type="ARBA" id="ARBA00004541"/>
    </source>
</evidence>
<comment type="subcellular location">
    <subcellularLocation>
        <location evidence="1">Cytoplasmic vesicle</location>
    </subcellularLocation>
    <subcellularLocation>
        <location evidence="2">Golgi apparatus</location>
    </subcellularLocation>
</comment>
<dbReference type="PANTHER" id="PTHR47219">
    <property type="entry name" value="RAB GTPASE-ACTIVATING PROTEIN 1-LIKE"/>
    <property type="match status" value="1"/>
</dbReference>
<evidence type="ECO:0000256" key="10">
    <source>
        <dbReference type="ARBA" id="ARBA00070172"/>
    </source>
</evidence>
<protein>
    <recommendedName>
        <fullName evidence="10">USP6 N-terminal-like protein</fullName>
    </recommendedName>
</protein>
<evidence type="ECO:0000259" key="12">
    <source>
        <dbReference type="PROSITE" id="PS50086"/>
    </source>
</evidence>
<dbReference type="SUPFAM" id="SSF47923">
    <property type="entry name" value="Ypt/Rab-GAP domain of gyp1p"/>
    <property type="match status" value="2"/>
</dbReference>
<evidence type="ECO:0000313" key="13">
    <source>
        <dbReference type="Ensembl" id="ENSAMXP00000033382.1"/>
    </source>
</evidence>
<dbReference type="InterPro" id="IPR000195">
    <property type="entry name" value="Rab-GAP-TBC_dom"/>
</dbReference>
<dbReference type="Gene3D" id="1.10.8.270">
    <property type="entry name" value="putative rabgap domain of human tbc1 domain family member 14 like domains"/>
    <property type="match status" value="1"/>
</dbReference>
<proteinExistence type="predicted"/>
<dbReference type="GO" id="GO:0005096">
    <property type="term" value="F:GTPase activator activity"/>
    <property type="evidence" value="ECO:0007669"/>
    <property type="project" value="UniProtKB-KW"/>
</dbReference>
<evidence type="ECO:0000256" key="7">
    <source>
        <dbReference type="ARBA" id="ARBA00023329"/>
    </source>
</evidence>
<sequence length="773" mass="87124">MKKDIELLIAEERAEIISKYDKGRTEDAHINPWEDANYSLYKVMDRFGFLHEKELPTPSAVEEKHKLQEIERAEKWLKMVKKWDQKYHNSEKMMKRVYKGIPLQLRGQAWALLLEVEKVKEQNQGKYEAMKKQARLHSTEIKQIDLDVNRTFRNHVMFMERFGVKQKALFDVLTAYSVYNKEVSYCQGMSQIAAILLMYLNEEDAFWALSQLLTNQKHAMHGFFIPGFPKLQRFQAHHDQILAKLLPKLKRHMDKEQMTTGIYTTKWFLQCFIDRTPFTLTLRLWDIYILEGERILTAMAYTALRIHKKRLLKMSLEDLREFLQESISSSFHQNDDTVIEQLQAAMADLRKMKLDLPPPSKGDELPKMPLGVEDPEDVVLTPVKPKQDALPQPANPRLPEPVTQNQTPSIPPVCPVIPYSQANGPVPLITTSYPQPGSAGSETRVHSRSGAAEKRLAFPSAGATLSPDSAFKRPPSVDSILQGDAGDWPPPYQPSETDVASVHSLNFPELPPPPLPEAGVELLPLEDATLPPPPPAASLTHPLDPCSSPSSYRAQRQLSKFPVNLYVPPSTSDRRPSNTSHYDNLSEEEESVERLLEIAATLPPSPETGRGISSLPTLPEDSATHHWPQPPGFFYIPDSVPPPPPQPYLSALPPLPQEQDYQGPDSWVTSDCVLPKPPPDFADTPSPVPSPMISFRSHQANQNQKDTYRNQLRSPKVPVKPPPPAAPSPTPPPVWPDSSLNRMHVPNRQLPKPVDLLTQETFAAFGAAAIKKK</sequence>
<evidence type="ECO:0000256" key="8">
    <source>
        <dbReference type="ARBA" id="ARBA00059926"/>
    </source>
</evidence>
<keyword evidence="3" id="KW-0343">GTPase activation</keyword>
<evidence type="ECO:0000256" key="5">
    <source>
        <dbReference type="ARBA" id="ARBA00022990"/>
    </source>
</evidence>
<dbReference type="FunCoup" id="A0A3B1ITL0">
    <property type="interactions" value="73"/>
</dbReference>
<reference evidence="13" key="3">
    <citation type="submission" date="2025-08" db="UniProtKB">
        <authorList>
            <consortium name="Ensembl"/>
        </authorList>
    </citation>
    <scope>IDENTIFICATION</scope>
</reference>
<reference evidence="14" key="1">
    <citation type="submission" date="2013-03" db="EMBL/GenBank/DDBJ databases">
        <authorList>
            <person name="Jeffery W."/>
            <person name="Warren W."/>
            <person name="Wilson R.K."/>
        </authorList>
    </citation>
    <scope>NUCLEOTIDE SEQUENCE</scope>
    <source>
        <strain evidence="14">female</strain>
    </source>
</reference>
<comment type="subunit">
    <text evidence="9">Interacts with EPS8.</text>
</comment>
<dbReference type="Proteomes" id="UP000018467">
    <property type="component" value="Unassembled WGS sequence"/>
</dbReference>
<feature type="region of interest" description="Disordered" evidence="11">
    <location>
        <begin position="639"/>
        <end position="747"/>
    </location>
</feature>
<organism evidence="13 14">
    <name type="scientific">Astyanax mexicanus</name>
    <name type="common">Blind cave fish</name>
    <name type="synonym">Astyanax fasciatus mexicanus</name>
    <dbReference type="NCBI Taxonomy" id="7994"/>
    <lineage>
        <taxon>Eukaryota</taxon>
        <taxon>Metazoa</taxon>
        <taxon>Chordata</taxon>
        <taxon>Craniata</taxon>
        <taxon>Vertebrata</taxon>
        <taxon>Euteleostomi</taxon>
        <taxon>Actinopterygii</taxon>
        <taxon>Neopterygii</taxon>
        <taxon>Teleostei</taxon>
        <taxon>Ostariophysi</taxon>
        <taxon>Characiformes</taxon>
        <taxon>Characoidei</taxon>
        <taxon>Acestrorhamphidae</taxon>
        <taxon>Acestrorhamphinae</taxon>
        <taxon>Astyanax</taxon>
    </lineage>
</organism>
<evidence type="ECO:0000256" key="3">
    <source>
        <dbReference type="ARBA" id="ARBA00022468"/>
    </source>
</evidence>
<dbReference type="STRING" id="7994.ENSAMXP00000033382"/>
<dbReference type="GO" id="GO:0031410">
    <property type="term" value="C:cytoplasmic vesicle"/>
    <property type="evidence" value="ECO:0007669"/>
    <property type="project" value="UniProtKB-SubCell"/>
</dbReference>
<keyword evidence="6" id="KW-0333">Golgi apparatus</keyword>
<comment type="function">
    <text evidence="8">Acts as a GTPase-activating protein for RAB5A and RAB43. Involved in receptor trafficking. In complex with EPS8 inhibits internalization of EGFR. Involved in retrograde transport from the endocytic pathway to the Golgi apparatus. Involved in the transport of Shiga toxin from early and recycling endosomes to the trans-Golgi network. Required for structural integrity of the Golgi complex.</text>
</comment>
<dbReference type="FunFam" id="1.10.472.80:FF:000019">
    <property type="entry name" value="USP6 N-terminal like"/>
    <property type="match status" value="1"/>
</dbReference>
<keyword evidence="7" id="KW-0968">Cytoplasmic vesicle</keyword>
<evidence type="ECO:0000256" key="4">
    <source>
        <dbReference type="ARBA" id="ARBA00022553"/>
    </source>
</evidence>
<dbReference type="Bgee" id="ENSAMXG00000016679">
    <property type="expression patterns" value="Expressed in mesonephros and 14 other cell types or tissues"/>
</dbReference>
<keyword evidence="4" id="KW-0597">Phosphoprotein</keyword>
<feature type="compositionally biased region" description="Polar residues" evidence="11">
    <location>
        <begin position="547"/>
        <end position="558"/>
    </location>
</feature>
<keyword evidence="5" id="KW-0007">Acetylation</keyword>